<accession>A0A1B7I640</accession>
<proteinExistence type="predicted"/>
<name>A0A1B7I640_9ENTR</name>
<protein>
    <recommendedName>
        <fullName evidence="1">IraD/Gp25-like domain-containing protein</fullName>
    </recommendedName>
</protein>
<gene>
    <name evidence="2" type="ORF">M977_00202</name>
</gene>
<evidence type="ECO:0000259" key="1">
    <source>
        <dbReference type="Pfam" id="PF04965"/>
    </source>
</evidence>
<dbReference type="InterPro" id="IPR007048">
    <property type="entry name" value="IraD/Gp25-like"/>
</dbReference>
<dbReference type="PATRIC" id="fig|1354253.4.peg.206"/>
<organism evidence="2 3">
    <name type="scientific">Buttiauxella gaviniae ATCC 51604</name>
    <dbReference type="NCBI Taxonomy" id="1354253"/>
    <lineage>
        <taxon>Bacteria</taxon>
        <taxon>Pseudomonadati</taxon>
        <taxon>Pseudomonadota</taxon>
        <taxon>Gammaproteobacteria</taxon>
        <taxon>Enterobacterales</taxon>
        <taxon>Enterobacteriaceae</taxon>
        <taxon>Buttiauxella</taxon>
    </lineage>
</organism>
<reference evidence="2 3" key="1">
    <citation type="submission" date="2016-04" db="EMBL/GenBank/DDBJ databases">
        <title>ATOL: Assembling a taxonomically balanced genome-scale reconstruction of the evolutionary history of the Enterobacteriaceae.</title>
        <authorList>
            <person name="Plunkett G.III."/>
            <person name="Neeno-Eckwall E.C."/>
            <person name="Glasner J.D."/>
            <person name="Perna N.T."/>
        </authorList>
    </citation>
    <scope>NUCLEOTIDE SEQUENCE [LARGE SCALE GENOMIC DNA]</scope>
    <source>
        <strain evidence="2 3">ATCC 51604</strain>
    </source>
</reference>
<dbReference type="AlphaFoldDB" id="A0A1B7I640"/>
<dbReference type="RefSeq" id="WP_064511684.1">
    <property type="nucleotide sequence ID" value="NZ_LXEP01000003.1"/>
</dbReference>
<dbReference type="EMBL" id="LXEP01000003">
    <property type="protein sequence ID" value="OAT23912.1"/>
    <property type="molecule type" value="Genomic_DNA"/>
</dbReference>
<feature type="domain" description="IraD/Gp25-like" evidence="1">
    <location>
        <begin position="45"/>
        <end position="117"/>
    </location>
</feature>
<dbReference type="SUPFAM" id="SSF160719">
    <property type="entry name" value="gpW/gp25-like"/>
    <property type="match status" value="1"/>
</dbReference>
<evidence type="ECO:0000313" key="3">
    <source>
        <dbReference type="Proteomes" id="UP000078504"/>
    </source>
</evidence>
<comment type="caution">
    <text evidence="2">The sequence shown here is derived from an EMBL/GenBank/DDBJ whole genome shotgun (WGS) entry which is preliminary data.</text>
</comment>
<evidence type="ECO:0000313" key="2">
    <source>
        <dbReference type="EMBL" id="OAT23912.1"/>
    </source>
</evidence>
<dbReference type="Pfam" id="PF04965">
    <property type="entry name" value="GPW_gp25"/>
    <property type="match status" value="1"/>
</dbReference>
<sequence length="139" mass="16451">MKSSLLQRLADDTPDNPDAEWELKSGWIFDELRMLFDSRPRIPGLETNNNVNYTVINYGLEEGFYQQDPLISRAEIMRERITNLLQRFEPRLTDVSVNLYQPNLPRVEFVIQAQWNTQSLSYKLIWDDAMSTFYLNEQV</sequence>
<dbReference type="Proteomes" id="UP000078504">
    <property type="component" value="Unassembled WGS sequence"/>
</dbReference>